<feature type="region of interest" description="Disordered" evidence="6">
    <location>
        <begin position="419"/>
        <end position="438"/>
    </location>
</feature>
<dbReference type="Proteomes" id="UP000799324">
    <property type="component" value="Unassembled WGS sequence"/>
</dbReference>
<sequence length="438" mass="48429">MYGHQPIIIWLNALLIGLTFTALCARVGRRVFVVGKFSWHDALITIAAVSAFIFSIFQIVMTKYGLGLHKEDVDPAQLPQLIKLIIASNVFYFGCNWAVKHALLLFYAEITREKKHQYSIWFMHFVAFGFGSSSIFATVFQCRPVKKVWYPDTPGWCANMDIFFYFNCSIMLATDLVLYIMPVVFTWNLQLQRQQRIGLNCLFALGGLVLAASAARVKAVHLFNILDDLPWTFANAMIWSVLENHIAIIVACAPSVKVIALLIFPRLTSSLGKAVSKVTPSSSRSRSRASAPFGIDDLESGNRKSDKLRPTPISTPLPSPALTAGSGASRASRNFARWFRAPGSPLSPRHHLASGDSLEDTGLVYVEDMQPSKNNVHLVEIQKEFGSGDGDVGKRDSGRTVSPITDRENDIRVQHTISVESGSRHSSEDGVEVVGRAV</sequence>
<evidence type="ECO:0000256" key="1">
    <source>
        <dbReference type="ARBA" id="ARBA00004141"/>
    </source>
</evidence>
<keyword evidence="10" id="KW-1185">Reference proteome</keyword>
<keyword evidence="4 7" id="KW-0472">Membrane</keyword>
<evidence type="ECO:0000256" key="6">
    <source>
        <dbReference type="SAM" id="MobiDB-lite"/>
    </source>
</evidence>
<feature type="transmembrane region" description="Helical" evidence="7">
    <location>
        <begin position="37"/>
        <end position="61"/>
    </location>
</feature>
<proteinExistence type="inferred from homology"/>
<dbReference type="InterPro" id="IPR049326">
    <property type="entry name" value="Rhodopsin_dom_fungi"/>
</dbReference>
<feature type="transmembrane region" description="Helical" evidence="7">
    <location>
        <begin position="6"/>
        <end position="25"/>
    </location>
</feature>
<keyword evidence="2 7" id="KW-0812">Transmembrane</keyword>
<comment type="similarity">
    <text evidence="5">Belongs to the SAT4 family.</text>
</comment>
<evidence type="ECO:0000256" key="3">
    <source>
        <dbReference type="ARBA" id="ARBA00022989"/>
    </source>
</evidence>
<dbReference type="Pfam" id="PF20684">
    <property type="entry name" value="Fung_rhodopsin"/>
    <property type="match status" value="1"/>
</dbReference>
<evidence type="ECO:0000313" key="10">
    <source>
        <dbReference type="Proteomes" id="UP000799324"/>
    </source>
</evidence>
<feature type="transmembrane region" description="Helical" evidence="7">
    <location>
        <begin position="81"/>
        <end position="99"/>
    </location>
</feature>
<gene>
    <name evidence="9" type="ORF">K491DRAFT_680590</name>
</gene>
<evidence type="ECO:0000256" key="4">
    <source>
        <dbReference type="ARBA" id="ARBA00023136"/>
    </source>
</evidence>
<organism evidence="9 10">
    <name type="scientific">Lophiostoma macrostomum CBS 122681</name>
    <dbReference type="NCBI Taxonomy" id="1314788"/>
    <lineage>
        <taxon>Eukaryota</taxon>
        <taxon>Fungi</taxon>
        <taxon>Dikarya</taxon>
        <taxon>Ascomycota</taxon>
        <taxon>Pezizomycotina</taxon>
        <taxon>Dothideomycetes</taxon>
        <taxon>Pleosporomycetidae</taxon>
        <taxon>Pleosporales</taxon>
        <taxon>Lophiostomataceae</taxon>
        <taxon>Lophiostoma</taxon>
    </lineage>
</organism>
<accession>A0A6A6T3L4</accession>
<comment type="subcellular location">
    <subcellularLocation>
        <location evidence="1">Membrane</location>
        <topology evidence="1">Multi-pass membrane protein</topology>
    </subcellularLocation>
</comment>
<evidence type="ECO:0000256" key="5">
    <source>
        <dbReference type="ARBA" id="ARBA00038359"/>
    </source>
</evidence>
<keyword evidence="3 7" id="KW-1133">Transmembrane helix</keyword>
<dbReference type="PANTHER" id="PTHR33048">
    <property type="entry name" value="PTH11-LIKE INTEGRAL MEMBRANE PROTEIN (AFU_ORTHOLOGUE AFUA_5G11245)"/>
    <property type="match status" value="1"/>
</dbReference>
<evidence type="ECO:0000313" key="9">
    <source>
        <dbReference type="EMBL" id="KAF2653398.1"/>
    </source>
</evidence>
<feature type="transmembrane region" description="Helical" evidence="7">
    <location>
        <begin position="120"/>
        <end position="142"/>
    </location>
</feature>
<dbReference type="InterPro" id="IPR052337">
    <property type="entry name" value="SAT4-like"/>
</dbReference>
<feature type="region of interest" description="Disordered" evidence="6">
    <location>
        <begin position="277"/>
        <end position="327"/>
    </location>
</feature>
<dbReference type="EMBL" id="MU004382">
    <property type="protein sequence ID" value="KAF2653398.1"/>
    <property type="molecule type" value="Genomic_DNA"/>
</dbReference>
<feature type="transmembrane region" description="Helical" evidence="7">
    <location>
        <begin position="197"/>
        <end position="217"/>
    </location>
</feature>
<name>A0A6A6T3L4_9PLEO</name>
<dbReference type="AlphaFoldDB" id="A0A6A6T3L4"/>
<feature type="domain" description="Rhodopsin" evidence="8">
    <location>
        <begin position="25"/>
        <end position="258"/>
    </location>
</feature>
<dbReference type="GO" id="GO:0016020">
    <property type="term" value="C:membrane"/>
    <property type="evidence" value="ECO:0007669"/>
    <property type="project" value="UniProtKB-SubCell"/>
</dbReference>
<feature type="compositionally biased region" description="Low complexity" evidence="6">
    <location>
        <begin position="281"/>
        <end position="291"/>
    </location>
</feature>
<dbReference type="PANTHER" id="PTHR33048:SF131">
    <property type="entry name" value="INTEGRAL MEMBRANE PROTEIN"/>
    <property type="match status" value="1"/>
</dbReference>
<dbReference type="OrthoDB" id="5413793at2759"/>
<evidence type="ECO:0000256" key="2">
    <source>
        <dbReference type="ARBA" id="ARBA00022692"/>
    </source>
</evidence>
<evidence type="ECO:0000259" key="8">
    <source>
        <dbReference type="Pfam" id="PF20684"/>
    </source>
</evidence>
<protein>
    <recommendedName>
        <fullName evidence="8">Rhodopsin domain-containing protein</fullName>
    </recommendedName>
</protein>
<feature type="transmembrane region" description="Helical" evidence="7">
    <location>
        <begin position="162"/>
        <end position="185"/>
    </location>
</feature>
<reference evidence="9" key="1">
    <citation type="journal article" date="2020" name="Stud. Mycol.">
        <title>101 Dothideomycetes genomes: a test case for predicting lifestyles and emergence of pathogens.</title>
        <authorList>
            <person name="Haridas S."/>
            <person name="Albert R."/>
            <person name="Binder M."/>
            <person name="Bloem J."/>
            <person name="Labutti K."/>
            <person name="Salamov A."/>
            <person name="Andreopoulos B."/>
            <person name="Baker S."/>
            <person name="Barry K."/>
            <person name="Bills G."/>
            <person name="Bluhm B."/>
            <person name="Cannon C."/>
            <person name="Castanera R."/>
            <person name="Culley D."/>
            <person name="Daum C."/>
            <person name="Ezra D."/>
            <person name="Gonzalez J."/>
            <person name="Henrissat B."/>
            <person name="Kuo A."/>
            <person name="Liang C."/>
            <person name="Lipzen A."/>
            <person name="Lutzoni F."/>
            <person name="Magnuson J."/>
            <person name="Mondo S."/>
            <person name="Nolan M."/>
            <person name="Ohm R."/>
            <person name="Pangilinan J."/>
            <person name="Park H.-J."/>
            <person name="Ramirez L."/>
            <person name="Alfaro M."/>
            <person name="Sun H."/>
            <person name="Tritt A."/>
            <person name="Yoshinaga Y."/>
            <person name="Zwiers L.-H."/>
            <person name="Turgeon B."/>
            <person name="Goodwin S."/>
            <person name="Spatafora J."/>
            <person name="Crous P."/>
            <person name="Grigoriev I."/>
        </authorList>
    </citation>
    <scope>NUCLEOTIDE SEQUENCE</scope>
    <source>
        <strain evidence="9">CBS 122681</strain>
    </source>
</reference>
<evidence type="ECO:0000256" key="7">
    <source>
        <dbReference type="SAM" id="Phobius"/>
    </source>
</evidence>
<feature type="compositionally biased region" description="Basic and acidic residues" evidence="6">
    <location>
        <begin position="300"/>
        <end position="309"/>
    </location>
</feature>